<dbReference type="GO" id="GO:0046872">
    <property type="term" value="F:metal ion binding"/>
    <property type="evidence" value="ECO:0007669"/>
    <property type="project" value="UniProtKB-KW"/>
</dbReference>
<dbReference type="AlphaFoldDB" id="A0A2U2HJR0"/>
<evidence type="ECO:0000313" key="4">
    <source>
        <dbReference type="EMBL" id="PWF47664.1"/>
    </source>
</evidence>
<dbReference type="EMBL" id="PXWF02000235">
    <property type="protein sequence ID" value="PWF47664.1"/>
    <property type="molecule type" value="Genomic_DNA"/>
</dbReference>
<dbReference type="Gene3D" id="1.20.120.450">
    <property type="entry name" value="dinb family like domain"/>
    <property type="match status" value="1"/>
</dbReference>
<evidence type="ECO:0000256" key="3">
    <source>
        <dbReference type="PIRSR" id="PIRSR607837-1"/>
    </source>
</evidence>
<feature type="binding site" evidence="3">
    <location>
        <position position="34"/>
    </location>
    <ligand>
        <name>a divalent metal cation</name>
        <dbReference type="ChEBI" id="CHEBI:60240"/>
    </ligand>
</feature>
<name>A0A2U2HJR0_9BURK</name>
<evidence type="ECO:0008006" key="6">
    <source>
        <dbReference type="Google" id="ProtNLM"/>
    </source>
</evidence>
<proteinExistence type="inferred from homology"/>
<gene>
    <name evidence="4" type="ORF">C7C56_014465</name>
</gene>
<dbReference type="InterPro" id="IPR034660">
    <property type="entry name" value="DinB/YfiT-like"/>
</dbReference>
<dbReference type="InterPro" id="IPR007837">
    <property type="entry name" value="DinB"/>
</dbReference>
<accession>A0A2U2HJR0</accession>
<sequence>MADDHLGVILNYTNSGGVVGDRRFFSLIMLFFKHQTHHRGQLSTMLSQAGHEVGVTDLLALIPNQARSGTV</sequence>
<dbReference type="Proteomes" id="UP000241421">
    <property type="component" value="Unassembled WGS sequence"/>
</dbReference>
<keyword evidence="5" id="KW-1185">Reference proteome</keyword>
<feature type="binding site" evidence="3">
    <location>
        <position position="38"/>
    </location>
    <ligand>
        <name>a divalent metal cation</name>
        <dbReference type="ChEBI" id="CHEBI:60240"/>
    </ligand>
</feature>
<dbReference type="SUPFAM" id="SSF109854">
    <property type="entry name" value="DinB/YfiT-like putative metalloenzymes"/>
    <property type="match status" value="1"/>
</dbReference>
<dbReference type="Pfam" id="PF05163">
    <property type="entry name" value="DinB"/>
    <property type="match status" value="1"/>
</dbReference>
<organism evidence="4 5">
    <name type="scientific">Massilia glaciei</name>
    <dbReference type="NCBI Taxonomy" id="1524097"/>
    <lineage>
        <taxon>Bacteria</taxon>
        <taxon>Pseudomonadati</taxon>
        <taxon>Pseudomonadota</taxon>
        <taxon>Betaproteobacteria</taxon>
        <taxon>Burkholderiales</taxon>
        <taxon>Oxalobacteraceae</taxon>
        <taxon>Telluria group</taxon>
        <taxon>Massilia</taxon>
    </lineage>
</organism>
<dbReference type="OrthoDB" id="9807509at2"/>
<evidence type="ECO:0000256" key="2">
    <source>
        <dbReference type="ARBA" id="ARBA00022723"/>
    </source>
</evidence>
<protein>
    <recommendedName>
        <fullName evidence="6">Damage-inducible protein DinB</fullName>
    </recommendedName>
</protein>
<evidence type="ECO:0000313" key="5">
    <source>
        <dbReference type="Proteomes" id="UP000241421"/>
    </source>
</evidence>
<reference evidence="4 5" key="1">
    <citation type="submission" date="2018-04" db="EMBL/GenBank/DDBJ databases">
        <title>Massilia violaceinigra sp. nov., a novel purple-pigmented bacterium isolated from Tianshan glacier, Xinjiang, China.</title>
        <authorList>
            <person name="Wang H."/>
        </authorList>
    </citation>
    <scope>NUCLEOTIDE SEQUENCE [LARGE SCALE GENOMIC DNA]</scope>
    <source>
        <strain evidence="4 5">B448-2</strain>
    </source>
</reference>
<comment type="similarity">
    <text evidence="1">Belongs to the DinB family.</text>
</comment>
<evidence type="ECO:0000256" key="1">
    <source>
        <dbReference type="ARBA" id="ARBA00008635"/>
    </source>
</evidence>
<keyword evidence="2 3" id="KW-0479">Metal-binding</keyword>
<comment type="caution">
    <text evidence="4">The sequence shown here is derived from an EMBL/GenBank/DDBJ whole genome shotgun (WGS) entry which is preliminary data.</text>
</comment>